<organism evidence="1 2">
    <name type="scientific">Daphnia magna</name>
    <dbReference type="NCBI Taxonomy" id="35525"/>
    <lineage>
        <taxon>Eukaryota</taxon>
        <taxon>Metazoa</taxon>
        <taxon>Ecdysozoa</taxon>
        <taxon>Arthropoda</taxon>
        <taxon>Crustacea</taxon>
        <taxon>Branchiopoda</taxon>
        <taxon>Diplostraca</taxon>
        <taxon>Cladocera</taxon>
        <taxon>Anomopoda</taxon>
        <taxon>Daphniidae</taxon>
        <taxon>Daphnia</taxon>
    </lineage>
</organism>
<evidence type="ECO:0000313" key="2">
    <source>
        <dbReference type="Proteomes" id="UP001234178"/>
    </source>
</evidence>
<dbReference type="EMBL" id="JAOYFB010000005">
    <property type="protein sequence ID" value="KAK4016598.1"/>
    <property type="molecule type" value="Genomic_DNA"/>
</dbReference>
<accession>A0ABQ9ZUX0</accession>
<name>A0ABQ9ZUX0_9CRUS</name>
<dbReference type="Proteomes" id="UP001234178">
    <property type="component" value="Unassembled WGS sequence"/>
</dbReference>
<sequence length="102" mass="11759">MELFCRLLLYCQWADRIRAAATEMAFLLRKLRDLCSSIMKPAERSKLTLFILELSSKGERMPVLLVILPLSKGLVLQAVETALAFVVILYQFRIMEEQKDIP</sequence>
<reference evidence="1 2" key="1">
    <citation type="journal article" date="2023" name="Nucleic Acids Res.">
        <title>The hologenome of Daphnia magna reveals possible DNA methylation and microbiome-mediated evolution of the host genome.</title>
        <authorList>
            <person name="Chaturvedi A."/>
            <person name="Li X."/>
            <person name="Dhandapani V."/>
            <person name="Marshall H."/>
            <person name="Kissane S."/>
            <person name="Cuenca-Cambronero M."/>
            <person name="Asole G."/>
            <person name="Calvet F."/>
            <person name="Ruiz-Romero M."/>
            <person name="Marangio P."/>
            <person name="Guigo R."/>
            <person name="Rago D."/>
            <person name="Mirbahai L."/>
            <person name="Eastwood N."/>
            <person name="Colbourne J.K."/>
            <person name="Zhou J."/>
            <person name="Mallon E."/>
            <person name="Orsini L."/>
        </authorList>
    </citation>
    <scope>NUCLEOTIDE SEQUENCE [LARGE SCALE GENOMIC DNA]</scope>
    <source>
        <strain evidence="1">LRV0_1</strain>
    </source>
</reference>
<proteinExistence type="predicted"/>
<evidence type="ECO:0000313" key="1">
    <source>
        <dbReference type="EMBL" id="KAK4016598.1"/>
    </source>
</evidence>
<gene>
    <name evidence="1" type="ORF">OUZ56_031557</name>
</gene>
<keyword evidence="2" id="KW-1185">Reference proteome</keyword>
<comment type="caution">
    <text evidence="1">The sequence shown here is derived from an EMBL/GenBank/DDBJ whole genome shotgun (WGS) entry which is preliminary data.</text>
</comment>
<protein>
    <submittedName>
        <fullName evidence="1">Uncharacterized protein</fullName>
    </submittedName>
</protein>